<feature type="transmembrane region" description="Helical" evidence="1">
    <location>
        <begin position="37"/>
        <end position="62"/>
    </location>
</feature>
<name>A0A445AY91_ARAHY</name>
<keyword evidence="1" id="KW-1133">Transmembrane helix</keyword>
<gene>
    <name evidence="2" type="ORF">Ahy_B01g056184</name>
</gene>
<protein>
    <recommendedName>
        <fullName evidence="4">Transmembrane protein</fullName>
    </recommendedName>
</protein>
<comment type="caution">
    <text evidence="2">The sequence shown here is derived from an EMBL/GenBank/DDBJ whole genome shotgun (WGS) entry which is preliminary data.</text>
</comment>
<feature type="transmembrane region" description="Helical" evidence="1">
    <location>
        <begin position="6"/>
        <end position="25"/>
    </location>
</feature>
<organism evidence="2 3">
    <name type="scientific">Arachis hypogaea</name>
    <name type="common">Peanut</name>
    <dbReference type="NCBI Taxonomy" id="3818"/>
    <lineage>
        <taxon>Eukaryota</taxon>
        <taxon>Viridiplantae</taxon>
        <taxon>Streptophyta</taxon>
        <taxon>Embryophyta</taxon>
        <taxon>Tracheophyta</taxon>
        <taxon>Spermatophyta</taxon>
        <taxon>Magnoliopsida</taxon>
        <taxon>eudicotyledons</taxon>
        <taxon>Gunneridae</taxon>
        <taxon>Pentapetalae</taxon>
        <taxon>rosids</taxon>
        <taxon>fabids</taxon>
        <taxon>Fabales</taxon>
        <taxon>Fabaceae</taxon>
        <taxon>Papilionoideae</taxon>
        <taxon>50 kb inversion clade</taxon>
        <taxon>dalbergioids sensu lato</taxon>
        <taxon>Dalbergieae</taxon>
        <taxon>Pterocarpus clade</taxon>
        <taxon>Arachis</taxon>
    </lineage>
</organism>
<reference evidence="2 3" key="1">
    <citation type="submission" date="2019-01" db="EMBL/GenBank/DDBJ databases">
        <title>Sequencing of cultivated peanut Arachis hypogaea provides insights into genome evolution and oil improvement.</title>
        <authorList>
            <person name="Chen X."/>
        </authorList>
    </citation>
    <scope>NUCLEOTIDE SEQUENCE [LARGE SCALE GENOMIC DNA]</scope>
    <source>
        <strain evidence="3">cv. Fuhuasheng</strain>
        <tissue evidence="2">Leaves</tissue>
    </source>
</reference>
<dbReference type="Proteomes" id="UP000289738">
    <property type="component" value="Chromosome B01"/>
</dbReference>
<dbReference type="AlphaFoldDB" id="A0A445AY91"/>
<evidence type="ECO:0000256" key="1">
    <source>
        <dbReference type="SAM" id="Phobius"/>
    </source>
</evidence>
<keyword evidence="1" id="KW-0812">Transmembrane</keyword>
<evidence type="ECO:0008006" key="4">
    <source>
        <dbReference type="Google" id="ProtNLM"/>
    </source>
</evidence>
<accession>A0A445AY91</accession>
<evidence type="ECO:0000313" key="3">
    <source>
        <dbReference type="Proteomes" id="UP000289738"/>
    </source>
</evidence>
<evidence type="ECO:0000313" key="2">
    <source>
        <dbReference type="EMBL" id="RYR31367.1"/>
    </source>
</evidence>
<sequence length="63" mass="6945">MLFVFVIIFGIVIVACGLAAMSLYMKTRSGWDLDDALEGLSLVLLMGDLIWDGLVGVLFFVLY</sequence>
<proteinExistence type="predicted"/>
<keyword evidence="3" id="KW-1185">Reference proteome</keyword>
<dbReference type="EMBL" id="SDMP01000011">
    <property type="protein sequence ID" value="RYR31367.1"/>
    <property type="molecule type" value="Genomic_DNA"/>
</dbReference>
<keyword evidence="1" id="KW-0472">Membrane</keyword>